<dbReference type="InParanoid" id="S8DI65"/>
<accession>S8DI65</accession>
<dbReference type="Proteomes" id="UP000015241">
    <property type="component" value="Unassembled WGS sequence"/>
</dbReference>
<proteinExistence type="predicted"/>
<name>S8DI65_FOMSC</name>
<protein>
    <recommendedName>
        <fullName evidence="1">Ribosomal RNA methyltransferase FtsJ domain-containing protein</fullName>
    </recommendedName>
</protein>
<dbReference type="eggNOG" id="ENOG502S5H8">
    <property type="taxonomic scope" value="Eukaryota"/>
</dbReference>
<sequence length="316" mass="35876">MSSEERITESPYNIASIADVDAAVEDILKRGLFKELVQWDLTPFEQPLLARSPSLQRFLAMRHLHRQSEDVAQEYQAHDQYNRAAFRADACSPQHFNSFKFVFSQIDARSGGAFHGGKVRRFLDAGCAPGAFAEYVLRENEDAVGTGLTLSPGAGGLRMQLDSSLLRRFDVQYGDVRDFAMGRETLGDMPRQGYDLVIANASITLAEDRVPWNDAICLTYAQLLLACRHLADNGSLVLSIRARPLRWVVDIIQMLRGVFRTLIAVNPPYQARRSFMYLVCRGFRATGDDRYRYERRLRKCVGYLENTSKILEYCMP</sequence>
<dbReference type="Gene3D" id="3.40.50.150">
    <property type="entry name" value="Vaccinia Virus protein VP39"/>
    <property type="match status" value="1"/>
</dbReference>
<dbReference type="STRING" id="743788.S8DI65"/>
<dbReference type="Pfam" id="PF01728">
    <property type="entry name" value="FtsJ"/>
    <property type="match status" value="1"/>
</dbReference>
<keyword evidence="3" id="KW-1185">Reference proteome</keyword>
<gene>
    <name evidence="2" type="ORF">FOMPIDRAFT_132493</name>
</gene>
<evidence type="ECO:0000313" key="2">
    <source>
        <dbReference type="EMBL" id="EPS93181.1"/>
    </source>
</evidence>
<dbReference type="EMBL" id="KE504292">
    <property type="protein sequence ID" value="EPS93181.1"/>
    <property type="molecule type" value="Genomic_DNA"/>
</dbReference>
<dbReference type="AlphaFoldDB" id="S8DI65"/>
<dbReference type="SUPFAM" id="SSF53335">
    <property type="entry name" value="S-adenosyl-L-methionine-dependent methyltransferases"/>
    <property type="match status" value="1"/>
</dbReference>
<dbReference type="GO" id="GO:0008168">
    <property type="term" value="F:methyltransferase activity"/>
    <property type="evidence" value="ECO:0007669"/>
    <property type="project" value="InterPro"/>
</dbReference>
<dbReference type="InterPro" id="IPR002877">
    <property type="entry name" value="RNA_MeTrfase_FtsJ_dom"/>
</dbReference>
<dbReference type="InterPro" id="IPR029063">
    <property type="entry name" value="SAM-dependent_MTases_sf"/>
</dbReference>
<reference evidence="2 3" key="1">
    <citation type="journal article" date="2012" name="Science">
        <title>The Paleozoic origin of enzymatic lignin decomposition reconstructed from 31 fungal genomes.</title>
        <authorList>
            <person name="Floudas D."/>
            <person name="Binder M."/>
            <person name="Riley R."/>
            <person name="Barry K."/>
            <person name="Blanchette R.A."/>
            <person name="Henrissat B."/>
            <person name="Martinez A.T."/>
            <person name="Otillar R."/>
            <person name="Spatafora J.W."/>
            <person name="Yadav J.S."/>
            <person name="Aerts A."/>
            <person name="Benoit I."/>
            <person name="Boyd A."/>
            <person name="Carlson A."/>
            <person name="Copeland A."/>
            <person name="Coutinho P.M."/>
            <person name="de Vries R.P."/>
            <person name="Ferreira P."/>
            <person name="Findley K."/>
            <person name="Foster B."/>
            <person name="Gaskell J."/>
            <person name="Glotzer D."/>
            <person name="Gorecki P."/>
            <person name="Heitman J."/>
            <person name="Hesse C."/>
            <person name="Hori C."/>
            <person name="Igarashi K."/>
            <person name="Jurgens J.A."/>
            <person name="Kallen N."/>
            <person name="Kersten P."/>
            <person name="Kohler A."/>
            <person name="Kuees U."/>
            <person name="Kumar T.K.A."/>
            <person name="Kuo A."/>
            <person name="LaButti K."/>
            <person name="Larrondo L.F."/>
            <person name="Lindquist E."/>
            <person name="Ling A."/>
            <person name="Lombard V."/>
            <person name="Lucas S."/>
            <person name="Lundell T."/>
            <person name="Martin R."/>
            <person name="McLaughlin D.J."/>
            <person name="Morgenstern I."/>
            <person name="Morin E."/>
            <person name="Murat C."/>
            <person name="Nagy L.G."/>
            <person name="Nolan M."/>
            <person name="Ohm R.A."/>
            <person name="Patyshakuliyeva A."/>
            <person name="Rokas A."/>
            <person name="Ruiz-Duenas F.J."/>
            <person name="Sabat G."/>
            <person name="Salamov A."/>
            <person name="Samejima M."/>
            <person name="Schmutz J."/>
            <person name="Slot J.C."/>
            <person name="St John F."/>
            <person name="Stenlid J."/>
            <person name="Sun H."/>
            <person name="Sun S."/>
            <person name="Syed K."/>
            <person name="Tsang A."/>
            <person name="Wiebenga A."/>
            <person name="Young D."/>
            <person name="Pisabarro A."/>
            <person name="Eastwood D.C."/>
            <person name="Martin F."/>
            <person name="Cullen D."/>
            <person name="Grigoriev I.V."/>
            <person name="Hibbett D.S."/>
        </authorList>
    </citation>
    <scope>NUCLEOTIDE SEQUENCE</scope>
    <source>
        <strain evidence="3">FP-58527</strain>
    </source>
</reference>
<dbReference type="OrthoDB" id="417125at2759"/>
<dbReference type="GO" id="GO:0032259">
    <property type="term" value="P:methylation"/>
    <property type="evidence" value="ECO:0007669"/>
    <property type="project" value="InterPro"/>
</dbReference>
<organism evidence="2 3">
    <name type="scientific">Fomitopsis schrenkii</name>
    <name type="common">Brown rot fungus</name>
    <dbReference type="NCBI Taxonomy" id="2126942"/>
    <lineage>
        <taxon>Eukaryota</taxon>
        <taxon>Fungi</taxon>
        <taxon>Dikarya</taxon>
        <taxon>Basidiomycota</taxon>
        <taxon>Agaricomycotina</taxon>
        <taxon>Agaricomycetes</taxon>
        <taxon>Polyporales</taxon>
        <taxon>Fomitopsis</taxon>
    </lineage>
</organism>
<feature type="domain" description="Ribosomal RNA methyltransferase FtsJ" evidence="1">
    <location>
        <begin position="113"/>
        <end position="283"/>
    </location>
</feature>
<dbReference type="CDD" id="cd02440">
    <property type="entry name" value="AdoMet_MTases"/>
    <property type="match status" value="1"/>
</dbReference>
<evidence type="ECO:0000313" key="3">
    <source>
        <dbReference type="Proteomes" id="UP000015241"/>
    </source>
</evidence>
<dbReference type="HOGENOM" id="CLU_045720_0_0_1"/>
<evidence type="ECO:0000259" key="1">
    <source>
        <dbReference type="Pfam" id="PF01728"/>
    </source>
</evidence>